<comment type="caution">
    <text evidence="2">The sequence shown here is derived from an EMBL/GenBank/DDBJ whole genome shotgun (WGS) entry which is preliminary data.</text>
</comment>
<dbReference type="EMBL" id="BAAAZP010000033">
    <property type="protein sequence ID" value="GAA3656411.1"/>
    <property type="molecule type" value="Genomic_DNA"/>
</dbReference>
<proteinExistence type="predicted"/>
<reference evidence="3" key="1">
    <citation type="journal article" date="2019" name="Int. J. Syst. Evol. Microbiol.">
        <title>The Global Catalogue of Microorganisms (GCM) 10K type strain sequencing project: providing services to taxonomists for standard genome sequencing and annotation.</title>
        <authorList>
            <consortium name="The Broad Institute Genomics Platform"/>
            <consortium name="The Broad Institute Genome Sequencing Center for Infectious Disease"/>
            <person name="Wu L."/>
            <person name="Ma J."/>
        </authorList>
    </citation>
    <scope>NUCLEOTIDE SEQUENCE [LARGE SCALE GENOMIC DNA]</scope>
    <source>
        <strain evidence="3">JCM 16904</strain>
    </source>
</reference>
<dbReference type="Proteomes" id="UP001500902">
    <property type="component" value="Unassembled WGS sequence"/>
</dbReference>
<feature type="region of interest" description="Disordered" evidence="1">
    <location>
        <begin position="1"/>
        <end position="45"/>
    </location>
</feature>
<evidence type="ECO:0000313" key="3">
    <source>
        <dbReference type="Proteomes" id="UP001500902"/>
    </source>
</evidence>
<dbReference type="RefSeq" id="WP_344875186.1">
    <property type="nucleotide sequence ID" value="NZ_BAAAZP010000033.1"/>
</dbReference>
<evidence type="ECO:0000313" key="2">
    <source>
        <dbReference type="EMBL" id="GAA3656411.1"/>
    </source>
</evidence>
<organism evidence="2 3">
    <name type="scientific">Nonomuraea antimicrobica</name>
    <dbReference type="NCBI Taxonomy" id="561173"/>
    <lineage>
        <taxon>Bacteria</taxon>
        <taxon>Bacillati</taxon>
        <taxon>Actinomycetota</taxon>
        <taxon>Actinomycetes</taxon>
        <taxon>Streptosporangiales</taxon>
        <taxon>Streptosporangiaceae</taxon>
        <taxon>Nonomuraea</taxon>
    </lineage>
</organism>
<accession>A0ABP7BE76</accession>
<gene>
    <name evidence="2" type="ORF">GCM10022224_019410</name>
</gene>
<evidence type="ECO:0000256" key="1">
    <source>
        <dbReference type="SAM" id="MobiDB-lite"/>
    </source>
</evidence>
<protein>
    <submittedName>
        <fullName evidence="2">Uncharacterized protein</fullName>
    </submittedName>
</protein>
<sequence length="45" mass="4605">MGGKHKGEEPRLKPFAPPEQKKSQGDGDGGGGKRGGGDGDRKDGK</sequence>
<keyword evidence="3" id="KW-1185">Reference proteome</keyword>
<name>A0ABP7BE76_9ACTN</name>
<feature type="compositionally biased region" description="Basic and acidic residues" evidence="1">
    <location>
        <begin position="35"/>
        <end position="45"/>
    </location>
</feature>
<feature type="compositionally biased region" description="Basic and acidic residues" evidence="1">
    <location>
        <begin position="1"/>
        <end position="12"/>
    </location>
</feature>